<dbReference type="AlphaFoldDB" id="A0A6J7N989"/>
<evidence type="ECO:0000313" key="1">
    <source>
        <dbReference type="EMBL" id="CAB4986584.1"/>
    </source>
</evidence>
<sequence>MFDEGPKAVAVSNDEHGVSRMKIGNDVVVPIGQHALDDVGQTFRGGKDIGGK</sequence>
<dbReference type="EMBL" id="CAFBOK010000112">
    <property type="protein sequence ID" value="CAB4986584.1"/>
    <property type="molecule type" value="Genomic_DNA"/>
</dbReference>
<name>A0A6J7N989_9ZZZZ</name>
<protein>
    <submittedName>
        <fullName evidence="1">Unannotated protein</fullName>
    </submittedName>
</protein>
<proteinExistence type="predicted"/>
<accession>A0A6J7N989</accession>
<reference evidence="1" key="1">
    <citation type="submission" date="2020-05" db="EMBL/GenBank/DDBJ databases">
        <authorList>
            <person name="Chiriac C."/>
            <person name="Salcher M."/>
            <person name="Ghai R."/>
            <person name="Kavagutti S V."/>
        </authorList>
    </citation>
    <scope>NUCLEOTIDE SEQUENCE</scope>
</reference>
<organism evidence="1">
    <name type="scientific">freshwater metagenome</name>
    <dbReference type="NCBI Taxonomy" id="449393"/>
    <lineage>
        <taxon>unclassified sequences</taxon>
        <taxon>metagenomes</taxon>
        <taxon>ecological metagenomes</taxon>
    </lineage>
</organism>
<gene>
    <name evidence="1" type="ORF">UFOPK3927_01041</name>
</gene>